<evidence type="ECO:0000313" key="2">
    <source>
        <dbReference type="Proteomes" id="UP001321473"/>
    </source>
</evidence>
<reference evidence="1 2" key="1">
    <citation type="journal article" date="2023" name="Arcadia Sci">
        <title>De novo assembly of a long-read Amblyomma americanum tick genome.</title>
        <authorList>
            <person name="Chou S."/>
            <person name="Poskanzer K.E."/>
            <person name="Rollins M."/>
            <person name="Thuy-Boun P.S."/>
        </authorList>
    </citation>
    <scope>NUCLEOTIDE SEQUENCE [LARGE SCALE GENOMIC DNA]</scope>
    <source>
        <strain evidence="1">F_SG_1</strain>
        <tissue evidence="1">Salivary glands</tissue>
    </source>
</reference>
<sequence>MPFFSGLRAARFVALAPGLTDNCEDYTTVTHVHPVLLSSAAVPEPPDPSRFFEDLCRDFAAGSWEGTSQPYVGPAVLTPSSAMIAAETAASSSEGASQPYVDPAVLSPSSAMIAAVTAAGSSEGALQLYVGPAVLTPSSAMIEAETAAGSLEGASQPYVGPAVLTPTSAMIPAGLRGMEATWGRWSGANYFFEDLMETLVVDYIPMPIFVLEVDIQVGVNLA</sequence>
<gene>
    <name evidence="1" type="ORF">V5799_019835</name>
</gene>
<dbReference type="EMBL" id="JARKHS020010388">
    <property type="protein sequence ID" value="KAK8778825.1"/>
    <property type="molecule type" value="Genomic_DNA"/>
</dbReference>
<name>A0AAQ4EW59_AMBAM</name>
<comment type="caution">
    <text evidence="1">The sequence shown here is derived from an EMBL/GenBank/DDBJ whole genome shotgun (WGS) entry which is preliminary data.</text>
</comment>
<dbReference type="AlphaFoldDB" id="A0AAQ4EW59"/>
<keyword evidence="2" id="KW-1185">Reference proteome</keyword>
<protein>
    <submittedName>
        <fullName evidence="1">Uncharacterized protein</fullName>
    </submittedName>
</protein>
<evidence type="ECO:0000313" key="1">
    <source>
        <dbReference type="EMBL" id="KAK8778825.1"/>
    </source>
</evidence>
<proteinExistence type="predicted"/>
<organism evidence="1 2">
    <name type="scientific">Amblyomma americanum</name>
    <name type="common">Lone star tick</name>
    <dbReference type="NCBI Taxonomy" id="6943"/>
    <lineage>
        <taxon>Eukaryota</taxon>
        <taxon>Metazoa</taxon>
        <taxon>Ecdysozoa</taxon>
        <taxon>Arthropoda</taxon>
        <taxon>Chelicerata</taxon>
        <taxon>Arachnida</taxon>
        <taxon>Acari</taxon>
        <taxon>Parasitiformes</taxon>
        <taxon>Ixodida</taxon>
        <taxon>Ixodoidea</taxon>
        <taxon>Ixodidae</taxon>
        <taxon>Amblyomminae</taxon>
        <taxon>Amblyomma</taxon>
    </lineage>
</organism>
<dbReference type="Proteomes" id="UP001321473">
    <property type="component" value="Unassembled WGS sequence"/>
</dbReference>
<accession>A0AAQ4EW59</accession>